<dbReference type="InterPro" id="IPR050232">
    <property type="entry name" value="FBL13/AtMIF1-like"/>
</dbReference>
<dbReference type="EMBL" id="CACVBM020001940">
    <property type="protein sequence ID" value="CAA7062558.1"/>
    <property type="molecule type" value="Genomic_DNA"/>
</dbReference>
<evidence type="ECO:0000256" key="1">
    <source>
        <dbReference type="SAM" id="MobiDB-lite"/>
    </source>
</evidence>
<dbReference type="SUPFAM" id="SSF81383">
    <property type="entry name" value="F-box domain"/>
    <property type="match status" value="1"/>
</dbReference>
<comment type="caution">
    <text evidence="3">The sequence shown here is derived from an EMBL/GenBank/DDBJ whole genome shotgun (WGS) entry which is preliminary data.</text>
</comment>
<keyword evidence="4" id="KW-1185">Reference proteome</keyword>
<dbReference type="PANTHER" id="PTHR31900:SF29">
    <property type="entry name" value="FBD-LIKE DOMAIN FAMILY PROTEIN"/>
    <property type="match status" value="1"/>
</dbReference>
<dbReference type="AlphaFoldDB" id="A0A6D2KZP8"/>
<dbReference type="InterPro" id="IPR032675">
    <property type="entry name" value="LRR_dom_sf"/>
</dbReference>
<dbReference type="InterPro" id="IPR006566">
    <property type="entry name" value="FBD"/>
</dbReference>
<dbReference type="Pfam" id="PF24758">
    <property type="entry name" value="LRR_At5g56370"/>
    <property type="match status" value="2"/>
</dbReference>
<evidence type="ECO:0000313" key="3">
    <source>
        <dbReference type="EMBL" id="CAA7062558.1"/>
    </source>
</evidence>
<feature type="compositionally biased region" description="Basic residues" evidence="1">
    <location>
        <begin position="13"/>
        <end position="23"/>
    </location>
</feature>
<feature type="domain" description="FBD" evidence="2">
    <location>
        <begin position="678"/>
        <end position="749"/>
    </location>
</feature>
<feature type="region of interest" description="Disordered" evidence="1">
    <location>
        <begin position="1"/>
        <end position="24"/>
    </location>
</feature>
<dbReference type="InterPro" id="IPR055411">
    <property type="entry name" value="LRR_FXL15/At3g58940/PEG3-like"/>
</dbReference>
<protein>
    <recommendedName>
        <fullName evidence="2">FBD domain-containing protein</fullName>
    </recommendedName>
</protein>
<dbReference type="Pfam" id="PF08387">
    <property type="entry name" value="FBD"/>
    <property type="match status" value="2"/>
</dbReference>
<feature type="domain" description="FBD" evidence="2">
    <location>
        <begin position="285"/>
        <end position="340"/>
    </location>
</feature>
<evidence type="ECO:0000259" key="2">
    <source>
        <dbReference type="SMART" id="SM00579"/>
    </source>
</evidence>
<name>A0A6D2KZP8_9BRAS</name>
<dbReference type="OrthoDB" id="612216at2759"/>
<evidence type="ECO:0000313" key="4">
    <source>
        <dbReference type="Proteomes" id="UP000467841"/>
    </source>
</evidence>
<dbReference type="InterPro" id="IPR036047">
    <property type="entry name" value="F-box-like_dom_sf"/>
</dbReference>
<reference evidence="3" key="1">
    <citation type="submission" date="2020-01" db="EMBL/GenBank/DDBJ databases">
        <authorList>
            <person name="Mishra B."/>
        </authorList>
    </citation>
    <scope>NUCLEOTIDE SEQUENCE [LARGE SCALE GENOMIC DNA]</scope>
</reference>
<dbReference type="Proteomes" id="UP000467841">
    <property type="component" value="Unassembled WGS sequence"/>
</dbReference>
<proteinExistence type="predicted"/>
<accession>A0A6D2KZP8</accession>
<dbReference type="Gene3D" id="3.80.10.10">
    <property type="entry name" value="Ribonuclease Inhibitor"/>
    <property type="match status" value="2"/>
</dbReference>
<organism evidence="3 4">
    <name type="scientific">Microthlaspi erraticum</name>
    <dbReference type="NCBI Taxonomy" id="1685480"/>
    <lineage>
        <taxon>Eukaryota</taxon>
        <taxon>Viridiplantae</taxon>
        <taxon>Streptophyta</taxon>
        <taxon>Embryophyta</taxon>
        <taxon>Tracheophyta</taxon>
        <taxon>Spermatophyta</taxon>
        <taxon>Magnoliopsida</taxon>
        <taxon>eudicotyledons</taxon>
        <taxon>Gunneridae</taxon>
        <taxon>Pentapetalae</taxon>
        <taxon>rosids</taxon>
        <taxon>malvids</taxon>
        <taxon>Brassicales</taxon>
        <taxon>Brassicaceae</taxon>
        <taxon>Coluteocarpeae</taxon>
        <taxon>Microthlaspi</taxon>
    </lineage>
</organism>
<dbReference type="SMART" id="SM00579">
    <property type="entry name" value="FBD"/>
    <property type="match status" value="2"/>
</dbReference>
<dbReference type="InterPro" id="IPR001810">
    <property type="entry name" value="F-box_dom"/>
</dbReference>
<dbReference type="SUPFAM" id="SSF52058">
    <property type="entry name" value="L domain-like"/>
    <property type="match status" value="1"/>
</dbReference>
<gene>
    <name evidence="3" type="ORF">MERR_LOCUS49794</name>
</gene>
<dbReference type="Pfam" id="PF00646">
    <property type="entry name" value="F-box"/>
    <property type="match status" value="1"/>
</dbReference>
<sequence length="749" mass="83833">MTCLPSAKTFHNQNHHSHHHRNRVLASSSKAAATVLTKPSSPQPLHSSSASPAILPRSLYTGIRMLVTLQLNSVILVDVASPVSFPTLKYMKLCSVKYPGDEFVKRFLSSCIVLERLGVEQCPGDNVTVFTVRVPSLESVYLHKSYDKDVDDADDAEGFVINAPSLKYLGITDTIGGYCVIENEMPNIARADVEADYKCVSNILGSITSVKRLHLCSLYSKDVYPVRSVFHHLIHLKICTCDSEWLNLFMPLLRDSPKLQSLELDQCHIPDTPRPCWIEPSSVPECLLASLETLQWVKYGGREEEKQVAAFILRNGSCLKKRRRSCSSSPLNENYRISFKGFGVCFRVHLMDRISQLPEALLLKILSLLPNTKDVVSTMVLSKRWQFLWMHVPKLVYDDSCKNIAYGKFSRFVDRSMLVHEAPVIETLQFKLGKTCVGEDDIQVWIRAAKKCCVRELIIEMVNSSSSVTLPRSLYSGGCRMLMTLKLSNAVLVDASSLPSSFPSLRNLSLVNMKYPGDEFVEMLMSKCPVLEDLVVKRCHNDHVTVFSVRVPSLKSLVLHKLTDRKEDTGFRIDAMSLESLSIEDYSSDICVVESNMSKIVEANVSISYGGTEKLMGCVSSAKRLYLCVPSSKNAYPVDSVFHCLIPLNSELSDLNSAIPFGLMKQDRAGVNQVELPVCLSSSLETLDWVKYQGAEEEKEVAAFILRSGCCLKKVTISTNLTDLNKKLEMLKDLSLFFRRSPTCQIAFD</sequence>
<dbReference type="PANTHER" id="PTHR31900">
    <property type="entry name" value="F-BOX/RNI SUPERFAMILY PROTEIN-RELATED"/>
    <property type="match status" value="1"/>
</dbReference>